<sequence>MKLSRNKYINLLGLIFIVVLLNILLFMPGWIDLGAQTSPLGIAFTVTWVVANILVLLYGCYMTFFKPPAAVPVKTIETHEDYLKALNYYKSIKALEEDVTLVISQLERMKKKREAFLNVLNHRFEAGEMSYKKFASVAQEVEKLLYLNVRSILNRLHVFDKAEYGSMMNNRPKGLSPEMIQKKNKVYSDYLTYLKTSLNTNEEILLKLDQLMLEISRLDSFEEGDIEQMPCMKEIDLLIKQTKLYRD</sequence>
<keyword evidence="1" id="KW-0472">Membrane</keyword>
<dbReference type="Proteomes" id="UP001580346">
    <property type="component" value="Unassembled WGS sequence"/>
</dbReference>
<dbReference type="RefSeq" id="WP_375357110.1">
    <property type="nucleotide sequence ID" value="NZ_JBHHMI010000020.1"/>
</dbReference>
<keyword evidence="1" id="KW-0812">Transmembrane</keyword>
<evidence type="ECO:0000313" key="3">
    <source>
        <dbReference type="Proteomes" id="UP001580346"/>
    </source>
</evidence>
<keyword evidence="3" id="KW-1185">Reference proteome</keyword>
<gene>
    <name evidence="2" type="ORF">ACE41H_18855</name>
</gene>
<evidence type="ECO:0008006" key="4">
    <source>
        <dbReference type="Google" id="ProtNLM"/>
    </source>
</evidence>
<dbReference type="EMBL" id="JBHHMI010000020">
    <property type="protein sequence ID" value="MFB5268828.1"/>
    <property type="molecule type" value="Genomic_DNA"/>
</dbReference>
<name>A0ABV5AXB2_9BACL</name>
<evidence type="ECO:0000313" key="2">
    <source>
        <dbReference type="EMBL" id="MFB5268828.1"/>
    </source>
</evidence>
<evidence type="ECO:0000256" key="1">
    <source>
        <dbReference type="SAM" id="Phobius"/>
    </source>
</evidence>
<accession>A0ABV5AXB2</accession>
<comment type="caution">
    <text evidence="2">The sequence shown here is derived from an EMBL/GenBank/DDBJ whole genome shotgun (WGS) entry which is preliminary data.</text>
</comment>
<reference evidence="2 3" key="1">
    <citation type="submission" date="2024-09" db="EMBL/GenBank/DDBJ databases">
        <title>Paenibacillus zeirhizospherea sp. nov., isolated from surface of the maize (Zea mays) roots in a horticulture field, Hungary.</title>
        <authorList>
            <person name="Marton D."/>
            <person name="Farkas M."/>
            <person name="Bedics A."/>
            <person name="Toth E."/>
            <person name="Tancsics A."/>
            <person name="Boka K."/>
            <person name="Maroti G."/>
            <person name="Kriszt B."/>
            <person name="Cserhati M."/>
        </authorList>
    </citation>
    <scope>NUCLEOTIDE SEQUENCE [LARGE SCALE GENOMIC DNA]</scope>
    <source>
        <strain evidence="2 3">KCTC 33519</strain>
    </source>
</reference>
<protein>
    <recommendedName>
        <fullName evidence="4">5-bromo-4-chloroindolyl phosphate hydrolysis protein</fullName>
    </recommendedName>
</protein>
<keyword evidence="1" id="KW-1133">Transmembrane helix</keyword>
<proteinExistence type="predicted"/>
<feature type="transmembrane region" description="Helical" evidence="1">
    <location>
        <begin position="37"/>
        <end position="58"/>
    </location>
</feature>
<feature type="transmembrane region" description="Helical" evidence="1">
    <location>
        <begin position="12"/>
        <end position="31"/>
    </location>
</feature>
<organism evidence="2 3">
    <name type="scientific">Paenibacillus enshidis</name>
    <dbReference type="NCBI Taxonomy" id="1458439"/>
    <lineage>
        <taxon>Bacteria</taxon>
        <taxon>Bacillati</taxon>
        <taxon>Bacillota</taxon>
        <taxon>Bacilli</taxon>
        <taxon>Bacillales</taxon>
        <taxon>Paenibacillaceae</taxon>
        <taxon>Paenibacillus</taxon>
    </lineage>
</organism>